<proteinExistence type="predicted"/>
<name>A0AAN9J3D3_CROPI</name>
<accession>A0AAN9J3D3</accession>
<protein>
    <submittedName>
        <fullName evidence="2">Uncharacterized protein</fullName>
    </submittedName>
</protein>
<reference evidence="2 3" key="1">
    <citation type="submission" date="2024-01" db="EMBL/GenBank/DDBJ databases">
        <title>The genomes of 5 underutilized Papilionoideae crops provide insights into root nodulation and disease resistanc.</title>
        <authorList>
            <person name="Yuan L."/>
        </authorList>
    </citation>
    <scope>NUCLEOTIDE SEQUENCE [LARGE SCALE GENOMIC DNA]</scope>
    <source>
        <strain evidence="2">ZHUSHIDOU_FW_LH</strain>
        <tissue evidence="2">Leaf</tissue>
    </source>
</reference>
<organism evidence="2 3">
    <name type="scientific">Crotalaria pallida</name>
    <name type="common">Smooth rattlebox</name>
    <name type="synonym">Crotalaria striata</name>
    <dbReference type="NCBI Taxonomy" id="3830"/>
    <lineage>
        <taxon>Eukaryota</taxon>
        <taxon>Viridiplantae</taxon>
        <taxon>Streptophyta</taxon>
        <taxon>Embryophyta</taxon>
        <taxon>Tracheophyta</taxon>
        <taxon>Spermatophyta</taxon>
        <taxon>Magnoliopsida</taxon>
        <taxon>eudicotyledons</taxon>
        <taxon>Gunneridae</taxon>
        <taxon>Pentapetalae</taxon>
        <taxon>rosids</taxon>
        <taxon>fabids</taxon>
        <taxon>Fabales</taxon>
        <taxon>Fabaceae</taxon>
        <taxon>Papilionoideae</taxon>
        <taxon>50 kb inversion clade</taxon>
        <taxon>genistoids sensu lato</taxon>
        <taxon>core genistoids</taxon>
        <taxon>Crotalarieae</taxon>
        <taxon>Crotalaria</taxon>
    </lineage>
</organism>
<sequence>MDMERFIQGDEEDPPSPAAANRWKRHLKDPSCVVGEHKHWYPLENDATLPLLLPLSLFGDVQIGSENQDLVDGVFILGKGSGYMDRNTIIVGACMYEVYYVR</sequence>
<feature type="region of interest" description="Disordered" evidence="1">
    <location>
        <begin position="1"/>
        <end position="21"/>
    </location>
</feature>
<dbReference type="Proteomes" id="UP001372338">
    <property type="component" value="Unassembled WGS sequence"/>
</dbReference>
<evidence type="ECO:0000313" key="2">
    <source>
        <dbReference type="EMBL" id="KAK7291460.1"/>
    </source>
</evidence>
<gene>
    <name evidence="2" type="ORF">RIF29_06624</name>
</gene>
<comment type="caution">
    <text evidence="2">The sequence shown here is derived from an EMBL/GenBank/DDBJ whole genome shotgun (WGS) entry which is preliminary data.</text>
</comment>
<dbReference type="EMBL" id="JAYWIO010000001">
    <property type="protein sequence ID" value="KAK7291460.1"/>
    <property type="molecule type" value="Genomic_DNA"/>
</dbReference>
<keyword evidence="3" id="KW-1185">Reference proteome</keyword>
<dbReference type="AlphaFoldDB" id="A0AAN9J3D3"/>
<evidence type="ECO:0000256" key="1">
    <source>
        <dbReference type="SAM" id="MobiDB-lite"/>
    </source>
</evidence>
<evidence type="ECO:0000313" key="3">
    <source>
        <dbReference type="Proteomes" id="UP001372338"/>
    </source>
</evidence>